<keyword evidence="2" id="KW-1185">Reference proteome</keyword>
<dbReference type="EMBL" id="WVTD01000010">
    <property type="protein sequence ID" value="MYL98912.1"/>
    <property type="molecule type" value="Genomic_DNA"/>
</dbReference>
<dbReference type="Proteomes" id="UP000465810">
    <property type="component" value="Unassembled WGS sequence"/>
</dbReference>
<dbReference type="AlphaFoldDB" id="A0A7X4GJH8"/>
<accession>A0A7X4GJH8</accession>
<comment type="caution">
    <text evidence="1">The sequence shown here is derived from an EMBL/GenBank/DDBJ whole genome shotgun (WGS) entry which is preliminary data.</text>
</comment>
<dbReference type="RefSeq" id="WP_160986539.1">
    <property type="nucleotide sequence ID" value="NZ_WVTD01000010.1"/>
</dbReference>
<evidence type="ECO:0000313" key="2">
    <source>
        <dbReference type="Proteomes" id="UP000465810"/>
    </source>
</evidence>
<proteinExistence type="predicted"/>
<reference evidence="1 2" key="1">
    <citation type="submission" date="2019-12" db="EMBL/GenBank/DDBJ databases">
        <authorList>
            <person name="Feng G."/>
            <person name="Zhu H."/>
        </authorList>
    </citation>
    <scope>NUCLEOTIDE SEQUENCE [LARGE SCALE GENOMIC DNA]</scope>
    <source>
        <strain evidence="1 2">FGD1</strain>
    </source>
</reference>
<sequence>MSIHPLLAELEKQIADNLEELRNLSDSNLPTSVIEPLQEHYSKIDAALIDAKNYLSNALARAHEAQTKNNG</sequence>
<gene>
    <name evidence="1" type="ORF">GR702_14185</name>
</gene>
<organism evidence="1 2">
    <name type="scientific">Novosphingobium silvae</name>
    <dbReference type="NCBI Taxonomy" id="2692619"/>
    <lineage>
        <taxon>Bacteria</taxon>
        <taxon>Pseudomonadati</taxon>
        <taxon>Pseudomonadota</taxon>
        <taxon>Alphaproteobacteria</taxon>
        <taxon>Sphingomonadales</taxon>
        <taxon>Sphingomonadaceae</taxon>
        <taxon>Novosphingobium</taxon>
    </lineage>
</organism>
<name>A0A7X4GJH8_9SPHN</name>
<protein>
    <submittedName>
        <fullName evidence="1">Uncharacterized protein</fullName>
    </submittedName>
</protein>
<evidence type="ECO:0000313" key="1">
    <source>
        <dbReference type="EMBL" id="MYL98912.1"/>
    </source>
</evidence>